<keyword evidence="3" id="KW-0540">Nuclease</keyword>
<dbReference type="GO" id="GO:0003690">
    <property type="term" value="F:double-stranded DNA binding"/>
    <property type="evidence" value="ECO:0007669"/>
    <property type="project" value="TreeGrafter"/>
</dbReference>
<dbReference type="RefSeq" id="XP_052941789.1">
    <property type="nucleotide sequence ID" value="XM_053089245.1"/>
</dbReference>
<evidence type="ECO:0000256" key="3">
    <source>
        <dbReference type="ARBA" id="ARBA00022722"/>
    </source>
</evidence>
<protein>
    <recommendedName>
        <fullName evidence="15">Tyrosyl-DNA phosphodiesterase 1</fullName>
    </recommendedName>
</protein>
<evidence type="ECO:0000256" key="10">
    <source>
        <dbReference type="PIRSR" id="PIRSR610347-2"/>
    </source>
</evidence>
<evidence type="ECO:0000256" key="8">
    <source>
        <dbReference type="ARBA" id="ARBA00023242"/>
    </source>
</evidence>
<dbReference type="Pfam" id="PF06087">
    <property type="entry name" value="Tyr-DNA_phospho"/>
    <property type="match status" value="1"/>
</dbReference>
<gene>
    <name evidence="13" type="ORF">MKK02DRAFT_35694</name>
</gene>
<organism evidence="13 14">
    <name type="scientific">Dioszegia hungarica</name>
    <dbReference type="NCBI Taxonomy" id="4972"/>
    <lineage>
        <taxon>Eukaryota</taxon>
        <taxon>Fungi</taxon>
        <taxon>Dikarya</taxon>
        <taxon>Basidiomycota</taxon>
        <taxon>Agaricomycotina</taxon>
        <taxon>Tremellomycetes</taxon>
        <taxon>Tremellales</taxon>
        <taxon>Bulleribasidiaceae</taxon>
        <taxon>Dioszegia</taxon>
    </lineage>
</organism>
<evidence type="ECO:0008006" key="15">
    <source>
        <dbReference type="Google" id="ProtNLM"/>
    </source>
</evidence>
<evidence type="ECO:0000256" key="6">
    <source>
        <dbReference type="ARBA" id="ARBA00022839"/>
    </source>
</evidence>
<evidence type="ECO:0000256" key="7">
    <source>
        <dbReference type="ARBA" id="ARBA00023204"/>
    </source>
</evidence>
<proteinExistence type="inferred from homology"/>
<dbReference type="PROSITE" id="PS50330">
    <property type="entry name" value="UIM"/>
    <property type="match status" value="2"/>
</dbReference>
<dbReference type="Proteomes" id="UP001164286">
    <property type="component" value="Unassembled WGS sequence"/>
</dbReference>
<dbReference type="GO" id="GO:0005634">
    <property type="term" value="C:nucleus"/>
    <property type="evidence" value="ECO:0007669"/>
    <property type="project" value="UniProtKB-SubCell"/>
</dbReference>
<dbReference type="SMART" id="SM00726">
    <property type="entry name" value="UIM"/>
    <property type="match status" value="2"/>
</dbReference>
<evidence type="ECO:0000256" key="2">
    <source>
        <dbReference type="ARBA" id="ARBA00010205"/>
    </source>
</evidence>
<evidence type="ECO:0000256" key="9">
    <source>
        <dbReference type="PIRSR" id="PIRSR610347-1"/>
    </source>
</evidence>
<keyword evidence="4" id="KW-0227">DNA damage</keyword>
<comment type="similarity">
    <text evidence="2">Belongs to the tyrosyl-DNA phosphodiesterase family.</text>
</comment>
<name>A0AA38GZV8_9TREE</name>
<feature type="active site" description="Proton donor/acceptor" evidence="9">
    <location>
        <position position="621"/>
    </location>
</feature>
<evidence type="ECO:0000256" key="5">
    <source>
        <dbReference type="ARBA" id="ARBA00022801"/>
    </source>
</evidence>
<accession>A0AA38GZV8</accession>
<dbReference type="GO" id="GO:0017005">
    <property type="term" value="F:3'-tyrosyl-DNA phosphodiesterase activity"/>
    <property type="evidence" value="ECO:0007669"/>
    <property type="project" value="TreeGrafter"/>
</dbReference>
<dbReference type="CDD" id="cd09122">
    <property type="entry name" value="PLDc_Tdp1_1"/>
    <property type="match status" value="1"/>
</dbReference>
<dbReference type="Gene3D" id="3.30.870.10">
    <property type="entry name" value="Endonuclease Chain A"/>
    <property type="match status" value="2"/>
</dbReference>
<dbReference type="InterPro" id="IPR003903">
    <property type="entry name" value="UIM_dom"/>
</dbReference>
<dbReference type="EMBL" id="JAKWFO010000016">
    <property type="protein sequence ID" value="KAI9632012.1"/>
    <property type="molecule type" value="Genomic_DNA"/>
</dbReference>
<feature type="site" description="Interaction with DNA" evidence="11">
    <location>
        <position position="672"/>
    </location>
</feature>
<reference evidence="13" key="1">
    <citation type="journal article" date="2022" name="G3 (Bethesda)">
        <title>High quality genome of the basidiomycete yeast Dioszegia hungarica PDD-24b-2 isolated from cloud water.</title>
        <authorList>
            <person name="Jarrige D."/>
            <person name="Haridas S."/>
            <person name="Bleykasten-Grosshans C."/>
            <person name="Joly M."/>
            <person name="Nadalig T."/>
            <person name="Sancelme M."/>
            <person name="Vuilleumier S."/>
            <person name="Grigoriev I.V."/>
            <person name="Amato P."/>
            <person name="Bringel F."/>
        </authorList>
    </citation>
    <scope>NUCLEOTIDE SEQUENCE</scope>
    <source>
        <strain evidence="13">PDD-24b-2</strain>
    </source>
</reference>
<feature type="active site" description="Nucleophile" evidence="9">
    <location>
        <position position="378"/>
    </location>
</feature>
<dbReference type="GO" id="GO:0004527">
    <property type="term" value="F:exonuclease activity"/>
    <property type="evidence" value="ECO:0007669"/>
    <property type="project" value="UniProtKB-KW"/>
</dbReference>
<dbReference type="PANTHER" id="PTHR12415">
    <property type="entry name" value="TYROSYL-DNA PHOSPHODIESTERASE 1"/>
    <property type="match status" value="1"/>
</dbReference>
<keyword evidence="6" id="KW-0269">Exonuclease</keyword>
<feature type="binding site" evidence="10">
    <location>
        <position position="380"/>
    </location>
    <ligand>
        <name>substrate</name>
    </ligand>
</feature>
<feature type="region of interest" description="Disordered" evidence="12">
    <location>
        <begin position="149"/>
        <end position="177"/>
    </location>
</feature>
<dbReference type="GO" id="GO:0006281">
    <property type="term" value="P:DNA repair"/>
    <property type="evidence" value="ECO:0007669"/>
    <property type="project" value="UniProtKB-KW"/>
</dbReference>
<evidence type="ECO:0000256" key="11">
    <source>
        <dbReference type="PIRSR" id="PIRSR610347-3"/>
    </source>
</evidence>
<feature type="region of interest" description="Disordered" evidence="12">
    <location>
        <begin position="195"/>
        <end position="226"/>
    </location>
</feature>
<comment type="caution">
    <text evidence="13">The sequence shown here is derived from an EMBL/GenBank/DDBJ whole genome shotgun (WGS) entry which is preliminary data.</text>
</comment>
<feature type="binding site" evidence="10">
    <location>
        <position position="623"/>
    </location>
    <ligand>
        <name>substrate</name>
    </ligand>
</feature>
<dbReference type="GO" id="GO:0003697">
    <property type="term" value="F:single-stranded DNA binding"/>
    <property type="evidence" value="ECO:0007669"/>
    <property type="project" value="TreeGrafter"/>
</dbReference>
<keyword evidence="5" id="KW-0378">Hydrolase</keyword>
<evidence type="ECO:0000313" key="14">
    <source>
        <dbReference type="Proteomes" id="UP001164286"/>
    </source>
</evidence>
<dbReference type="SUPFAM" id="SSF56024">
    <property type="entry name" value="Phospholipase D/nuclease"/>
    <property type="match status" value="2"/>
</dbReference>
<sequence length="738" mass="81579">MTAMIASGHTAERWSISPLPLRSCSKVQCTMNGDYGHLLGAGIAGAAAAARAPVPRRGQNQDFDRYFDEYMGDEVPEGDIDEMRKAAWATWRTEAPSAASRPGGTNNEDDDLARALALSREELSRPSSTQPSLHDDDDQDLLRAIAMSEMEARAPKRQKRDETPEEERKMLEEVPGTVNSLLSDRAKMEEERIARQLARSGGQPAPAPVSVTTSAPTSAPAAAPAPFRASVPNSAFYANGSTSTSTANGRSGPWTSRAAIQHPYQARSTFPRDAAGEYYPDGELRHTALTIGEPTSEPTFSAAEIIGNRSQIALLILNSYVIDDNWLSTILPDPLSVPQIIIRPHPKAEPTWNGKVQAQPSGEVWCYPKMTGDFGSQHMKYIWIFYKTGRLRVIISTANFVSYDWELIENTVFVQDFLPLPSPQPIRTSHKQHDFPLQFTHLFKHLKVHKALDYLIKNHEKGPRIPLSASAEFGDMAKYNWSPVTVRLVMSIPGTYEGWEEMEKFGMCRVGQVIKEEEWRPAKGEKAVVEYQGSSLGQYGIDWFSHFHQLCSGKSPRELANQPKAKAWAPIKVIFPSLATVDASVMGRNGGSTMFVGKAWNSVMKAHFHDSNSKRGGVLLHAKLLVTTFEPQEQALGFASSNPTNGKRKAEEMEEDSKGVGGWVYVGSHNFSSAAWGTVNVKKSPPTLHVRNYELGILFPLPRAGANKMADLIVPYKRPARLYGANDVPWDQNLHAEQ</sequence>
<evidence type="ECO:0000256" key="4">
    <source>
        <dbReference type="ARBA" id="ARBA00022763"/>
    </source>
</evidence>
<evidence type="ECO:0000256" key="12">
    <source>
        <dbReference type="SAM" id="MobiDB-lite"/>
    </source>
</evidence>
<feature type="compositionally biased region" description="Basic and acidic residues" evidence="12">
    <location>
        <begin position="150"/>
        <end position="172"/>
    </location>
</feature>
<keyword evidence="7" id="KW-0234">DNA repair</keyword>
<dbReference type="AlphaFoldDB" id="A0AA38GZV8"/>
<dbReference type="InterPro" id="IPR010347">
    <property type="entry name" value="Tdp1"/>
</dbReference>
<feature type="compositionally biased region" description="Low complexity" evidence="12">
    <location>
        <begin position="208"/>
        <end position="226"/>
    </location>
</feature>
<dbReference type="PANTHER" id="PTHR12415:SF0">
    <property type="entry name" value="TYROSYL-DNA PHOSPHODIESTERASE 1"/>
    <property type="match status" value="1"/>
</dbReference>
<comment type="subcellular location">
    <subcellularLocation>
        <location evidence="1">Nucleus</location>
    </subcellularLocation>
</comment>
<keyword evidence="8" id="KW-0539">Nucleus</keyword>
<evidence type="ECO:0000313" key="13">
    <source>
        <dbReference type="EMBL" id="KAI9632012.1"/>
    </source>
</evidence>
<dbReference type="GeneID" id="77728450"/>
<evidence type="ECO:0000256" key="1">
    <source>
        <dbReference type="ARBA" id="ARBA00004123"/>
    </source>
</evidence>
<dbReference type="CDD" id="cd09123">
    <property type="entry name" value="PLDc_Tdp1_2"/>
    <property type="match status" value="1"/>
</dbReference>
<keyword evidence="14" id="KW-1185">Reference proteome</keyword>